<gene>
    <name evidence="2" type="primary">gb15731</name>
    <name evidence="2" type="ORF">PR202_gb15731</name>
</gene>
<proteinExistence type="predicted"/>
<evidence type="ECO:0000313" key="3">
    <source>
        <dbReference type="Proteomes" id="UP001054889"/>
    </source>
</evidence>
<dbReference type="GO" id="GO:0003723">
    <property type="term" value="F:RNA binding"/>
    <property type="evidence" value="ECO:0007669"/>
    <property type="project" value="InterPro"/>
</dbReference>
<evidence type="ECO:0000313" key="2">
    <source>
        <dbReference type="EMBL" id="GJN27689.1"/>
    </source>
</evidence>
<reference evidence="2" key="1">
    <citation type="journal article" date="2018" name="DNA Res.">
        <title>Multiple hybrid de novo genome assembly of finger millet, an orphan allotetraploid crop.</title>
        <authorList>
            <person name="Hatakeyama M."/>
            <person name="Aluri S."/>
            <person name="Balachadran M.T."/>
            <person name="Sivarajan S.R."/>
            <person name="Patrignani A."/>
            <person name="Gruter S."/>
            <person name="Poveda L."/>
            <person name="Shimizu-Inatsugi R."/>
            <person name="Baeten J."/>
            <person name="Francoijs K.J."/>
            <person name="Nataraja K.N."/>
            <person name="Reddy Y.A.N."/>
            <person name="Phadnis S."/>
            <person name="Ravikumar R.L."/>
            <person name="Schlapbach R."/>
            <person name="Sreeman S.M."/>
            <person name="Shimizu K.K."/>
        </authorList>
    </citation>
    <scope>NUCLEOTIDE SEQUENCE</scope>
</reference>
<dbReference type="Gene3D" id="3.30.70.330">
    <property type="match status" value="1"/>
</dbReference>
<dbReference type="Proteomes" id="UP001054889">
    <property type="component" value="Unassembled WGS sequence"/>
</dbReference>
<dbReference type="EMBL" id="BQKI01000079">
    <property type="protein sequence ID" value="GJN27689.1"/>
    <property type="molecule type" value="Genomic_DNA"/>
</dbReference>
<dbReference type="InterPro" id="IPR035979">
    <property type="entry name" value="RBD_domain_sf"/>
</dbReference>
<dbReference type="InterPro" id="IPR012677">
    <property type="entry name" value="Nucleotide-bd_a/b_plait_sf"/>
</dbReference>
<reference evidence="2" key="2">
    <citation type="submission" date="2021-12" db="EMBL/GenBank/DDBJ databases">
        <title>Resequencing data analysis of finger millet.</title>
        <authorList>
            <person name="Hatakeyama M."/>
            <person name="Aluri S."/>
            <person name="Balachadran M.T."/>
            <person name="Sivarajan S.R."/>
            <person name="Poveda L."/>
            <person name="Shimizu-Inatsugi R."/>
            <person name="Schlapbach R."/>
            <person name="Sreeman S.M."/>
            <person name="Shimizu K.K."/>
        </authorList>
    </citation>
    <scope>NUCLEOTIDE SEQUENCE</scope>
</reference>
<dbReference type="SUPFAM" id="SSF54928">
    <property type="entry name" value="RNA-binding domain, RBD"/>
    <property type="match status" value="1"/>
</dbReference>
<protein>
    <recommendedName>
        <fullName evidence="1">RRM domain-containing protein</fullName>
    </recommendedName>
</protein>
<keyword evidence="3" id="KW-1185">Reference proteome</keyword>
<name>A0AAV5EWA0_ELECO</name>
<dbReference type="InterPro" id="IPR000504">
    <property type="entry name" value="RRM_dom"/>
</dbReference>
<accession>A0AAV5EWA0</accession>
<organism evidence="2 3">
    <name type="scientific">Eleusine coracana subsp. coracana</name>
    <dbReference type="NCBI Taxonomy" id="191504"/>
    <lineage>
        <taxon>Eukaryota</taxon>
        <taxon>Viridiplantae</taxon>
        <taxon>Streptophyta</taxon>
        <taxon>Embryophyta</taxon>
        <taxon>Tracheophyta</taxon>
        <taxon>Spermatophyta</taxon>
        <taxon>Magnoliopsida</taxon>
        <taxon>Liliopsida</taxon>
        <taxon>Poales</taxon>
        <taxon>Poaceae</taxon>
        <taxon>PACMAD clade</taxon>
        <taxon>Chloridoideae</taxon>
        <taxon>Cynodonteae</taxon>
        <taxon>Eleusininae</taxon>
        <taxon>Eleusine</taxon>
    </lineage>
</organism>
<sequence>MAMAALREASRRLGLASRYSSAPVRPVLLALSRSITHSLFIGGLSQFATEDSLAEAFSQYGQVLEGLSLSLAITNF</sequence>
<comment type="caution">
    <text evidence="2">The sequence shown here is derived from an EMBL/GenBank/DDBJ whole genome shotgun (WGS) entry which is preliminary data.</text>
</comment>
<dbReference type="AlphaFoldDB" id="A0AAV5EWA0"/>
<evidence type="ECO:0000259" key="1">
    <source>
        <dbReference type="Pfam" id="PF00076"/>
    </source>
</evidence>
<dbReference type="Pfam" id="PF00076">
    <property type="entry name" value="RRM_1"/>
    <property type="match status" value="1"/>
</dbReference>
<feature type="domain" description="RRM" evidence="1">
    <location>
        <begin position="39"/>
        <end position="64"/>
    </location>
</feature>